<dbReference type="PANTHER" id="PTHR31334:SF1">
    <property type="entry name" value="GUANINE NUCLEOTIDE EXCHANGE PROTEIN SMCR8"/>
    <property type="match status" value="1"/>
</dbReference>
<evidence type="ECO:0000256" key="1">
    <source>
        <dbReference type="ARBA" id="ARBA00004496"/>
    </source>
</evidence>
<sequence length="786" mass="88700">MLAGGYAEVVQYQTTSSDIALFDAVGGEEEAFVHSVRPFPFHLIPAYQPVTPWPSTKQKIEKDFILVCEFSEIVGPTALITIPSDGGRNFDKDMFAVKIMAVDYNATNMLRCYSTFTVVEDTSVIIEDEENIHAYVHHFTLYDLHARGYVRPFCMAYITPDKNKLFSYLERLMSKFRSVSQLFRSGNLHLFKKDLDCRLADLVFTKGALCEDVKTGMTSDPTEENQEDVDSGWVDLSERNGTCESTLTANQRFKASLQKIINDCQDILKELQMKMASFSFGDFSRKDHCSFLTKCKTKELPSKPKQCCSKCLPYNSGYHSDSEAKEELKRKTDLKQINAVDSLIFCRDAVVLKLEQVESSLISPAASLLTIGHTVEINFLANVNVQSSSQSLMWQQKRSECSGNFLVETPSSITSESSRQSFPLSYDAEFVPGSSAGSLDSLYYDVEEGEDEFEVGKFHEGEHGSWLEISISSDEVRCSMDSQTSQTLERTPTSSFSDGEFEELSLNRFLGPRSVPLTNGYDRVGLSVPRTSVSSEPVVSRCRKVPVGTGIKSFLHHYGFSIHLIYALLSGRTVVIAASPKHEKEVYRVIKTLRLFVPGHSDNQLIVPWHTKPLTMCDLSRMKLVGLAKTRSLQRIIPSTVFRFTTVFDFESSTLWTPGYKGTFLTETLNQCKHFHSDQSCIAVIEAMMISYAAKAFTFYHTYCLNTLMSHSQKHKSDNHNMQNKLTASVFLAKINVVEGDAKIVQYWVDIIKQQQIAEFLRQSCPPAPVKNPIKLDYEMCNKYHH</sequence>
<evidence type="ECO:0000256" key="5">
    <source>
        <dbReference type="ARBA" id="ARBA00038137"/>
    </source>
</evidence>
<proteinExistence type="inferred from homology"/>
<evidence type="ECO:0000313" key="7">
    <source>
        <dbReference type="EMBL" id="KAJ8027515.1"/>
    </source>
</evidence>
<reference evidence="7" key="1">
    <citation type="submission" date="2021-10" db="EMBL/GenBank/DDBJ databases">
        <title>Tropical sea cucumber genome reveals ecological adaptation and Cuvierian tubules defense mechanism.</title>
        <authorList>
            <person name="Chen T."/>
        </authorList>
    </citation>
    <scope>NUCLEOTIDE SEQUENCE</scope>
    <source>
        <strain evidence="7">Nanhai2018</strain>
        <tissue evidence="7">Muscle</tissue>
    </source>
</reference>
<dbReference type="OrthoDB" id="2289278at2759"/>
<dbReference type="Proteomes" id="UP001152320">
    <property type="component" value="Chromosome 16"/>
</dbReference>
<comment type="caution">
    <text evidence="7">The sequence shown here is derived from an EMBL/GenBank/DDBJ whole genome shotgun (WGS) entry which is preliminary data.</text>
</comment>
<dbReference type="AlphaFoldDB" id="A0A9Q1BJ70"/>
<dbReference type="InterPro" id="IPR037520">
    <property type="entry name" value="Folliculin/SMCR8_longin"/>
</dbReference>
<dbReference type="PANTHER" id="PTHR31334">
    <property type="entry name" value="SMITH-MAGENIS SYNDROME REGION GENE 8 PROTEIN"/>
    <property type="match status" value="1"/>
</dbReference>
<dbReference type="PROSITE" id="PS51834">
    <property type="entry name" value="DENN_FLCN_SMCR8"/>
    <property type="match status" value="1"/>
</dbReference>
<keyword evidence="2" id="KW-0963">Cytoplasm</keyword>
<dbReference type="GO" id="GO:0032045">
    <property type="term" value="C:guanyl-nucleotide exchange factor complex"/>
    <property type="evidence" value="ECO:0007669"/>
    <property type="project" value="TreeGrafter"/>
</dbReference>
<dbReference type="EMBL" id="JAIZAY010000016">
    <property type="protein sequence ID" value="KAJ8027515.1"/>
    <property type="molecule type" value="Genomic_DNA"/>
</dbReference>
<evidence type="ECO:0000259" key="6">
    <source>
        <dbReference type="PROSITE" id="PS51834"/>
    </source>
</evidence>
<name>A0A9Q1BJ70_HOLLE</name>
<comment type="subcellular location">
    <subcellularLocation>
        <location evidence="1">Cytoplasm</location>
    </subcellularLocation>
</comment>
<keyword evidence="3" id="KW-0344">Guanine-nucleotide releasing factor</keyword>
<feature type="domain" description="UDENN FLCN/SMCR8-type" evidence="6">
    <location>
        <begin position="55"/>
        <end position="753"/>
    </location>
</feature>
<organism evidence="7 8">
    <name type="scientific">Holothuria leucospilota</name>
    <name type="common">Black long sea cucumber</name>
    <name type="synonym">Mertensiothuria leucospilota</name>
    <dbReference type="NCBI Taxonomy" id="206669"/>
    <lineage>
        <taxon>Eukaryota</taxon>
        <taxon>Metazoa</taxon>
        <taxon>Echinodermata</taxon>
        <taxon>Eleutherozoa</taxon>
        <taxon>Echinozoa</taxon>
        <taxon>Holothuroidea</taxon>
        <taxon>Aspidochirotacea</taxon>
        <taxon>Aspidochirotida</taxon>
        <taxon>Holothuriidae</taxon>
        <taxon>Holothuria</taxon>
    </lineage>
</organism>
<keyword evidence="4" id="KW-0072">Autophagy</keyword>
<comment type="similarity">
    <text evidence="5">Belongs to the SMCR8 family.</text>
</comment>
<evidence type="ECO:0000256" key="4">
    <source>
        <dbReference type="ARBA" id="ARBA00023006"/>
    </source>
</evidence>
<dbReference type="Pfam" id="PF11704">
    <property type="entry name" value="Folliculin"/>
    <property type="match status" value="1"/>
</dbReference>
<evidence type="ECO:0000256" key="2">
    <source>
        <dbReference type="ARBA" id="ARBA00022490"/>
    </source>
</evidence>
<dbReference type="InterPro" id="IPR037521">
    <property type="entry name" value="FLCN/SMCR8_DENN"/>
</dbReference>
<gene>
    <name evidence="7" type="ORF">HOLleu_32676</name>
</gene>
<accession>A0A9Q1BJ70</accession>
<evidence type="ECO:0000256" key="3">
    <source>
        <dbReference type="ARBA" id="ARBA00022658"/>
    </source>
</evidence>
<dbReference type="GO" id="GO:0005085">
    <property type="term" value="F:guanyl-nucleotide exchange factor activity"/>
    <property type="evidence" value="ECO:0007669"/>
    <property type="project" value="UniProtKB-KW"/>
</dbReference>
<keyword evidence="8" id="KW-1185">Reference proteome</keyword>
<dbReference type="GO" id="GO:0005737">
    <property type="term" value="C:cytoplasm"/>
    <property type="evidence" value="ECO:0007669"/>
    <property type="project" value="UniProtKB-SubCell"/>
</dbReference>
<dbReference type="GO" id="GO:0005096">
    <property type="term" value="F:GTPase activator activity"/>
    <property type="evidence" value="ECO:0007669"/>
    <property type="project" value="InterPro"/>
</dbReference>
<dbReference type="GO" id="GO:0006914">
    <property type="term" value="P:autophagy"/>
    <property type="evidence" value="ECO:0007669"/>
    <property type="project" value="UniProtKB-KW"/>
</dbReference>
<protein>
    <submittedName>
        <fullName evidence="7">Guanine nucleotide exchange protein SMCR8</fullName>
    </submittedName>
</protein>
<evidence type="ECO:0000313" key="8">
    <source>
        <dbReference type="Proteomes" id="UP001152320"/>
    </source>
</evidence>